<dbReference type="Gene3D" id="2.40.260.10">
    <property type="entry name" value="Sortase"/>
    <property type="match status" value="1"/>
</dbReference>
<dbReference type="InterPro" id="IPR042002">
    <property type="entry name" value="Sortase_C"/>
</dbReference>
<dbReference type="InterPro" id="IPR023365">
    <property type="entry name" value="Sortase_dom-sf"/>
</dbReference>
<dbReference type="EMBL" id="JARPXM010000005">
    <property type="protein sequence ID" value="MDT2537916.1"/>
    <property type="molecule type" value="Genomic_DNA"/>
</dbReference>
<dbReference type="Proteomes" id="UP001249240">
    <property type="component" value="Unassembled WGS sequence"/>
</dbReference>
<proteinExistence type="predicted"/>
<dbReference type="RefSeq" id="WP_010745520.1">
    <property type="nucleotide sequence ID" value="NZ_BAAAXM010000052.1"/>
</dbReference>
<dbReference type="GO" id="GO:0016787">
    <property type="term" value="F:hydrolase activity"/>
    <property type="evidence" value="ECO:0007669"/>
    <property type="project" value="UniProtKB-KW"/>
</dbReference>
<dbReference type="NCBIfam" id="NF033745">
    <property type="entry name" value="class_C_sortase"/>
    <property type="match status" value="1"/>
</dbReference>
<reference evidence="4" key="1">
    <citation type="submission" date="2023-03" db="EMBL/GenBank/DDBJ databases">
        <authorList>
            <person name="Shen W."/>
            <person name="Cai J."/>
        </authorList>
    </citation>
    <scope>NUCLEOTIDE SEQUENCE</scope>
    <source>
        <strain evidence="4">B646-2</strain>
    </source>
</reference>
<dbReference type="AlphaFoldDB" id="A0AAW8SUV5"/>
<dbReference type="NCBIfam" id="TIGR01076">
    <property type="entry name" value="sortase_fam"/>
    <property type="match status" value="1"/>
</dbReference>
<keyword evidence="3" id="KW-1133">Transmembrane helix</keyword>
<dbReference type="Pfam" id="PF04203">
    <property type="entry name" value="Sortase"/>
    <property type="match status" value="1"/>
</dbReference>
<name>A0AAW8SUV5_9ENTE</name>
<dbReference type="InterPro" id="IPR005754">
    <property type="entry name" value="Sortase"/>
</dbReference>
<sequence length="272" mass="30060">MAKKILSILLLVAGLLALGYPSISKYLSDRNSSYTTDTYEKKIQAMDKDRLKKLRQEAEEYNENLTGSPVHDPFVPGSGIVMPKNYYHVLNVDGVMASVEIPKINVKLPVYHGTSEDVLKKAPGHLEGSTLPIGGKGRHAVITGHTGLANAKVFTDLVELKADDKFYIKVLGKTLAYKIDQIQVIEPNHTEALKTVSGKDYVTLLTCTPYGVNSHRLLVRGVRVKYDSKQQKDTEQNGLTSEQKILILAAVITSVVMLIVIIVVSLYRRKKG</sequence>
<protein>
    <submittedName>
        <fullName evidence="4">Class C sortase</fullName>
    </submittedName>
</protein>
<evidence type="ECO:0000256" key="3">
    <source>
        <dbReference type="SAM" id="Phobius"/>
    </source>
</evidence>
<dbReference type="SUPFAM" id="SSF63817">
    <property type="entry name" value="Sortase"/>
    <property type="match status" value="1"/>
</dbReference>
<accession>A0AAW8SUV5</accession>
<feature type="active site" description="Proton donor/acceptor" evidence="2">
    <location>
        <position position="145"/>
    </location>
</feature>
<organism evidence="4 5">
    <name type="scientific">Enterococcus raffinosus</name>
    <dbReference type="NCBI Taxonomy" id="71452"/>
    <lineage>
        <taxon>Bacteria</taxon>
        <taxon>Bacillati</taxon>
        <taxon>Bacillota</taxon>
        <taxon>Bacilli</taxon>
        <taxon>Lactobacillales</taxon>
        <taxon>Enterococcaceae</taxon>
        <taxon>Enterococcus</taxon>
    </lineage>
</organism>
<gene>
    <name evidence="4" type="ORF">P7D78_07250</name>
</gene>
<evidence type="ECO:0000256" key="2">
    <source>
        <dbReference type="PIRSR" id="PIRSR605754-1"/>
    </source>
</evidence>
<dbReference type="CDD" id="cd05827">
    <property type="entry name" value="Sortase_C"/>
    <property type="match status" value="1"/>
</dbReference>
<keyword evidence="3" id="KW-0472">Membrane</keyword>
<comment type="caution">
    <text evidence="4">The sequence shown here is derived from an EMBL/GenBank/DDBJ whole genome shotgun (WGS) entry which is preliminary data.</text>
</comment>
<dbReference type="GeneID" id="67040897"/>
<keyword evidence="1" id="KW-0378">Hydrolase</keyword>
<evidence type="ECO:0000256" key="1">
    <source>
        <dbReference type="ARBA" id="ARBA00022801"/>
    </source>
</evidence>
<feature type="transmembrane region" description="Helical" evidence="3">
    <location>
        <begin position="245"/>
        <end position="267"/>
    </location>
</feature>
<evidence type="ECO:0000313" key="4">
    <source>
        <dbReference type="EMBL" id="MDT2537916.1"/>
    </source>
</evidence>
<keyword evidence="3" id="KW-0812">Transmembrane</keyword>
<feature type="active site" description="Acyl-thioester intermediate" evidence="2">
    <location>
        <position position="207"/>
    </location>
</feature>
<evidence type="ECO:0000313" key="5">
    <source>
        <dbReference type="Proteomes" id="UP001249240"/>
    </source>
</evidence>